<proteinExistence type="predicted"/>
<evidence type="ECO:0000313" key="3">
    <source>
        <dbReference type="Proteomes" id="UP000001880"/>
    </source>
</evidence>
<dbReference type="STRING" id="502025.Hoch_1722"/>
<dbReference type="EMBL" id="CP001804">
    <property type="protein sequence ID" value="ACY14271.1"/>
    <property type="molecule type" value="Genomic_DNA"/>
</dbReference>
<dbReference type="AlphaFoldDB" id="D0LXR6"/>
<keyword evidence="3" id="KW-1185">Reference proteome</keyword>
<name>D0LXR6_HALO1</name>
<feature type="region of interest" description="Disordered" evidence="1">
    <location>
        <begin position="1"/>
        <end position="23"/>
    </location>
</feature>
<protein>
    <submittedName>
        <fullName evidence="2">Uncharacterized protein</fullName>
    </submittedName>
</protein>
<gene>
    <name evidence="2" type="ordered locus">Hoch_1722</name>
</gene>
<dbReference type="Proteomes" id="UP000001880">
    <property type="component" value="Chromosome"/>
</dbReference>
<feature type="region of interest" description="Disordered" evidence="1">
    <location>
        <begin position="120"/>
        <end position="145"/>
    </location>
</feature>
<organism evidence="2 3">
    <name type="scientific">Haliangium ochraceum (strain DSM 14365 / JCM 11303 / SMP-2)</name>
    <dbReference type="NCBI Taxonomy" id="502025"/>
    <lineage>
        <taxon>Bacteria</taxon>
        <taxon>Pseudomonadati</taxon>
        <taxon>Myxococcota</taxon>
        <taxon>Polyangia</taxon>
        <taxon>Haliangiales</taxon>
        <taxon>Kofleriaceae</taxon>
        <taxon>Haliangium</taxon>
    </lineage>
</organism>
<dbReference type="HOGENOM" id="CLU_1784180_0_0_7"/>
<evidence type="ECO:0000313" key="2">
    <source>
        <dbReference type="EMBL" id="ACY14271.1"/>
    </source>
</evidence>
<dbReference type="RefSeq" id="WP_012826879.1">
    <property type="nucleotide sequence ID" value="NC_013440.1"/>
</dbReference>
<reference evidence="2 3" key="1">
    <citation type="journal article" date="2010" name="Stand. Genomic Sci.">
        <title>Complete genome sequence of Haliangium ochraceum type strain (SMP-2).</title>
        <authorList>
            <consortium name="US DOE Joint Genome Institute (JGI-PGF)"/>
            <person name="Ivanova N."/>
            <person name="Daum C."/>
            <person name="Lang E."/>
            <person name="Abt B."/>
            <person name="Kopitz M."/>
            <person name="Saunders E."/>
            <person name="Lapidus A."/>
            <person name="Lucas S."/>
            <person name="Glavina Del Rio T."/>
            <person name="Nolan M."/>
            <person name="Tice H."/>
            <person name="Copeland A."/>
            <person name="Cheng J.F."/>
            <person name="Chen F."/>
            <person name="Bruce D."/>
            <person name="Goodwin L."/>
            <person name="Pitluck S."/>
            <person name="Mavromatis K."/>
            <person name="Pati A."/>
            <person name="Mikhailova N."/>
            <person name="Chen A."/>
            <person name="Palaniappan K."/>
            <person name="Land M."/>
            <person name="Hauser L."/>
            <person name="Chang Y.J."/>
            <person name="Jeffries C.D."/>
            <person name="Detter J.C."/>
            <person name="Brettin T."/>
            <person name="Rohde M."/>
            <person name="Goker M."/>
            <person name="Bristow J."/>
            <person name="Markowitz V."/>
            <person name="Eisen J.A."/>
            <person name="Hugenholtz P."/>
            <person name="Kyrpides N.C."/>
            <person name="Klenk H.P."/>
        </authorList>
    </citation>
    <scope>NUCLEOTIDE SEQUENCE [LARGE SCALE GENOMIC DNA]</scope>
    <source>
        <strain evidence="3">DSM 14365 / CIP 107738 / JCM 11303 / AJ 13395 / SMP-2</strain>
    </source>
</reference>
<sequence>MNAATPLARSIESRVRGRGGPRTQIDTRTRGALSARSVVRLSGDICTWVAADAPAEAARQHRRAVAQAARSRSLWIDLAATALAGSARLATAGLGPASALSAWRLARRALDDIAALQRERARARGHRRGGHGIASASRRGDDAAQ</sequence>
<evidence type="ECO:0000256" key="1">
    <source>
        <dbReference type="SAM" id="MobiDB-lite"/>
    </source>
</evidence>
<accession>D0LXR6</accession>
<dbReference type="KEGG" id="hoh:Hoch_1722"/>